<evidence type="ECO:0000313" key="3">
    <source>
        <dbReference type="Proteomes" id="UP000218209"/>
    </source>
</evidence>
<dbReference type="EMBL" id="KV918814">
    <property type="protein sequence ID" value="OSX78384.1"/>
    <property type="molecule type" value="Genomic_DNA"/>
</dbReference>
<dbReference type="InterPro" id="IPR000120">
    <property type="entry name" value="Amidase"/>
</dbReference>
<dbReference type="InterPro" id="IPR023631">
    <property type="entry name" value="Amidase_dom"/>
</dbReference>
<dbReference type="SUPFAM" id="SSF75304">
    <property type="entry name" value="Amidase signature (AS) enzymes"/>
    <property type="match status" value="1"/>
</dbReference>
<dbReference type="Proteomes" id="UP000218209">
    <property type="component" value="Unassembled WGS sequence"/>
</dbReference>
<evidence type="ECO:0000313" key="2">
    <source>
        <dbReference type="EMBL" id="OSX78384.1"/>
    </source>
</evidence>
<dbReference type="GO" id="GO:0003824">
    <property type="term" value="F:catalytic activity"/>
    <property type="evidence" value="ECO:0007669"/>
    <property type="project" value="InterPro"/>
</dbReference>
<gene>
    <name evidence="2" type="ORF">BU14_0111s0053</name>
</gene>
<protein>
    <recommendedName>
        <fullName evidence="1">Amidase domain-containing protein</fullName>
    </recommendedName>
</protein>
<dbReference type="PANTHER" id="PTHR11895">
    <property type="entry name" value="TRANSAMIDASE"/>
    <property type="match status" value="1"/>
</dbReference>
<proteinExistence type="predicted"/>
<dbReference type="PANTHER" id="PTHR11895:SF67">
    <property type="entry name" value="AMIDASE DOMAIN-CONTAINING PROTEIN"/>
    <property type="match status" value="1"/>
</dbReference>
<evidence type="ECO:0000259" key="1">
    <source>
        <dbReference type="Pfam" id="PF01425"/>
    </source>
</evidence>
<accession>A0A1X6PC16</accession>
<dbReference type="InterPro" id="IPR036928">
    <property type="entry name" value="AS_sf"/>
</dbReference>
<keyword evidence="3" id="KW-1185">Reference proteome</keyword>
<organism evidence="2 3">
    <name type="scientific">Porphyra umbilicalis</name>
    <name type="common">Purple laver</name>
    <name type="synonym">Red alga</name>
    <dbReference type="NCBI Taxonomy" id="2786"/>
    <lineage>
        <taxon>Eukaryota</taxon>
        <taxon>Rhodophyta</taxon>
        <taxon>Bangiophyceae</taxon>
        <taxon>Bangiales</taxon>
        <taxon>Bangiaceae</taxon>
        <taxon>Porphyra</taxon>
    </lineage>
</organism>
<dbReference type="Gene3D" id="3.90.1300.10">
    <property type="entry name" value="Amidase signature (AS) domain"/>
    <property type="match status" value="1"/>
</dbReference>
<reference evidence="2 3" key="1">
    <citation type="submission" date="2017-03" db="EMBL/GenBank/DDBJ databases">
        <title>WGS assembly of Porphyra umbilicalis.</title>
        <authorList>
            <person name="Brawley S.H."/>
            <person name="Blouin N.A."/>
            <person name="Ficko-Blean E."/>
            <person name="Wheeler G.L."/>
            <person name="Lohr M."/>
            <person name="Goodson H.V."/>
            <person name="Jenkins J.W."/>
            <person name="Blaby-Haas C.E."/>
            <person name="Helliwell K.E."/>
            <person name="Chan C."/>
            <person name="Marriage T."/>
            <person name="Bhattacharya D."/>
            <person name="Klein A.S."/>
            <person name="Badis Y."/>
            <person name="Brodie J."/>
            <person name="Cao Y."/>
            <person name="Collen J."/>
            <person name="Dittami S.M."/>
            <person name="Gachon C.M."/>
            <person name="Green B.R."/>
            <person name="Karpowicz S."/>
            <person name="Kim J.W."/>
            <person name="Kudahl U."/>
            <person name="Lin S."/>
            <person name="Michel G."/>
            <person name="Mittag M."/>
            <person name="Olson B.J."/>
            <person name="Pangilinan J."/>
            <person name="Peng Y."/>
            <person name="Qiu H."/>
            <person name="Shu S."/>
            <person name="Singer J.T."/>
            <person name="Smith A.G."/>
            <person name="Sprecher B.N."/>
            <person name="Wagner V."/>
            <person name="Wang W."/>
            <person name="Wang Z.-Y."/>
            <person name="Yan J."/>
            <person name="Yarish C."/>
            <person name="Zoeuner-Riek S."/>
            <person name="Zhuang Y."/>
            <person name="Zou Y."/>
            <person name="Lindquist E.A."/>
            <person name="Grimwood J."/>
            <person name="Barry K."/>
            <person name="Rokhsar D.S."/>
            <person name="Schmutz J."/>
            <person name="Stiller J.W."/>
            <person name="Grossman A.R."/>
            <person name="Prochnik S.E."/>
        </authorList>
    </citation>
    <scope>NUCLEOTIDE SEQUENCE [LARGE SCALE GENOMIC DNA]</scope>
    <source>
        <strain evidence="2">4086291</strain>
    </source>
</reference>
<name>A0A1X6PC16_PORUM</name>
<feature type="domain" description="Amidase" evidence="1">
    <location>
        <begin position="13"/>
        <end position="255"/>
    </location>
</feature>
<sequence>MPLCVPGADGPVTHVGVIGGCAADAAAAAAVVLAGAPGTPAAEPSWSPPPPAVATLATPLSVRGLRVGVYSPWFDDCDAAVRGPCRSAVAALAAAGATVVESPVPYLEDVRVAHAAAITADMRAGLDAAGVLAAGGVAWMGPDARTKMAMAAEFTPADVARGNRIRTAVMAAAAATFRSVDVVVTPALGCLPPPVPANAATGLLDVVADSAMMRFMLWANWAGLPAVVFPVGAADGGVPVCLQAVGPPWAEALLLRLAAAVEEGALTQGGGGCRAHRRCSTTRSRATWSEPEGGARRW</sequence>
<dbReference type="Pfam" id="PF01425">
    <property type="entry name" value="Amidase"/>
    <property type="match status" value="1"/>
</dbReference>
<dbReference type="AlphaFoldDB" id="A0A1X6PC16"/>
<dbReference type="OrthoDB" id="5980at2759"/>